<dbReference type="EMBL" id="KX505867">
    <property type="protein sequence ID" value="APG53816.1"/>
    <property type="molecule type" value="Genomic_DNA"/>
</dbReference>
<reference evidence="1" key="1">
    <citation type="journal article" date="2016" name="Virol. J.">
        <title>Isolation and characterization of adenoviruses infecting endangered golden snub-nosed monkeys (Rhinopithecus roxellana).</title>
        <authorList>
            <person name="Tan B."/>
            <person name="Wu L.J."/>
            <person name="Yang X.L."/>
            <person name="Li B."/>
            <person name="Zhang W."/>
            <person name="Lei Y.S."/>
            <person name="Li Y."/>
            <person name="Yang G.X."/>
            <person name="Chen J."/>
            <person name="Chen G."/>
            <person name="Wang H.Z."/>
            <person name="Shi Z.L."/>
        </authorList>
    </citation>
    <scope>NUCLEOTIDE SEQUENCE [LARGE SCALE GENOMIC DNA]</scope>
    <source>
        <strain evidence="1">WIV19</strain>
    </source>
</reference>
<dbReference type="RefSeq" id="YP_009328923.1">
    <property type="nucleotide sequence ID" value="NC_032105.1"/>
</dbReference>
<evidence type="ECO:0000313" key="2">
    <source>
        <dbReference type="Proteomes" id="UP000201862"/>
    </source>
</evidence>
<keyword evidence="2" id="KW-1185">Reference proteome</keyword>
<protein>
    <submittedName>
        <fullName evidence="1">U exon</fullName>
    </submittedName>
</protein>
<dbReference type="OrthoDB" id="29265at10239"/>
<dbReference type="KEGG" id="vg:30522858"/>
<sequence>MRVVGSLSEEWVNVPFRVWRKYAAKHNIGYESWEEGRLVVLDKDTEALWSDLR</sequence>
<dbReference type="Proteomes" id="UP000201862">
    <property type="component" value="Segment"/>
</dbReference>
<dbReference type="GeneID" id="30522858"/>
<name>A0A1L3INY4_9ADEN</name>
<accession>A0A1L3INY4</accession>
<proteinExistence type="predicted"/>
<evidence type="ECO:0000313" key="1">
    <source>
        <dbReference type="EMBL" id="APG53816.1"/>
    </source>
</evidence>
<organism evidence="1">
    <name type="scientific">simian adenovirus 55</name>
    <dbReference type="NCBI Taxonomy" id="2848082"/>
    <lineage>
        <taxon>Viruses</taxon>
        <taxon>Varidnaviria</taxon>
        <taxon>Bamfordvirae</taxon>
        <taxon>Preplasmiviricota</taxon>
        <taxon>Polisuviricotina</taxon>
        <taxon>Pharingeaviricetes</taxon>
        <taxon>Rowavirales</taxon>
        <taxon>Adenoviridae</taxon>
        <taxon>Mastadenovirus</taxon>
        <taxon>Mastadenovirus flavi</taxon>
        <taxon>Simian mastadenovirus I</taxon>
    </lineage>
</organism>